<dbReference type="PANTHER" id="PTHR43434:SF13">
    <property type="entry name" value="PHOSPHOGLYCOLATE PHOSPHATASE"/>
    <property type="match status" value="1"/>
</dbReference>
<dbReference type="PANTHER" id="PTHR43434">
    <property type="entry name" value="PHOSPHOGLYCOLATE PHOSPHATASE"/>
    <property type="match status" value="1"/>
</dbReference>
<reference evidence="1 2" key="1">
    <citation type="submission" date="2016-02" db="EMBL/GenBank/DDBJ databases">
        <title>Genome sequence of Marichromatium gracile YL-28, a purple sulfur bacterium.</title>
        <authorList>
            <person name="Zhao C."/>
            <person name="Hong X."/>
            <person name="Chen S."/>
            <person name="Yang S."/>
        </authorList>
    </citation>
    <scope>NUCLEOTIDE SEQUENCE [LARGE SCALE GENOMIC DNA]</scope>
    <source>
        <strain evidence="1 2">YL28</strain>
    </source>
</reference>
<dbReference type="Pfam" id="PF13419">
    <property type="entry name" value="HAD_2"/>
    <property type="match status" value="1"/>
</dbReference>
<dbReference type="InterPro" id="IPR036412">
    <property type="entry name" value="HAD-like_sf"/>
</dbReference>
<sequence>MFDCLCFDFDGTLVDSTEAALEALARVGPAFGCAGLDRAAVERLRGLHAREIVQTLGIPAYRVPGFVARMRREMRAGLLATPPVPGWTETLEALAARGLRLGVLSSNASESLAAYLARYPLPHLDFVIGGAALFGKSRALRRLAARERLRPARMLYVGDELRDLEAARAAGTGFVAVGWGYTDPARLHAAGAGAPLSSPHALLDWIESDAFDNEEVRRVGS</sequence>
<comment type="caution">
    <text evidence="1">The sequence shown here is derived from an EMBL/GenBank/DDBJ whole genome shotgun (WGS) entry which is preliminary data.</text>
</comment>
<dbReference type="InterPro" id="IPR006439">
    <property type="entry name" value="HAD-SF_hydro_IA"/>
</dbReference>
<dbReference type="InterPro" id="IPR023198">
    <property type="entry name" value="PGP-like_dom2"/>
</dbReference>
<evidence type="ECO:0008006" key="3">
    <source>
        <dbReference type="Google" id="ProtNLM"/>
    </source>
</evidence>
<dbReference type="InterPro" id="IPR023214">
    <property type="entry name" value="HAD_sf"/>
</dbReference>
<evidence type="ECO:0000313" key="2">
    <source>
        <dbReference type="Proteomes" id="UP000075766"/>
    </source>
</evidence>
<protein>
    <recommendedName>
        <fullName evidence="3">Phosphoglycolate phosphatase</fullName>
    </recommendedName>
</protein>
<dbReference type="RefSeq" id="WP_062271285.1">
    <property type="nucleotide sequence ID" value="NZ_LSYU01000001.1"/>
</dbReference>
<dbReference type="Proteomes" id="UP000075766">
    <property type="component" value="Unassembled WGS sequence"/>
</dbReference>
<gene>
    <name evidence="1" type="ORF">AY586_00275</name>
</gene>
<dbReference type="InterPro" id="IPR041492">
    <property type="entry name" value="HAD_2"/>
</dbReference>
<keyword evidence="2" id="KW-1185">Reference proteome</keyword>
<dbReference type="Gene3D" id="1.10.150.240">
    <property type="entry name" value="Putative phosphatase, domain 2"/>
    <property type="match status" value="1"/>
</dbReference>
<proteinExistence type="predicted"/>
<organism evidence="1 2">
    <name type="scientific">Marichromatium gracile</name>
    <name type="common">Chromatium gracile</name>
    <dbReference type="NCBI Taxonomy" id="1048"/>
    <lineage>
        <taxon>Bacteria</taxon>
        <taxon>Pseudomonadati</taxon>
        <taxon>Pseudomonadota</taxon>
        <taxon>Gammaproteobacteria</taxon>
        <taxon>Chromatiales</taxon>
        <taxon>Chromatiaceae</taxon>
        <taxon>Marichromatium</taxon>
    </lineage>
</organism>
<dbReference type="InterPro" id="IPR050155">
    <property type="entry name" value="HAD-like_hydrolase_sf"/>
</dbReference>
<evidence type="ECO:0000313" key="1">
    <source>
        <dbReference type="EMBL" id="KXX66391.1"/>
    </source>
</evidence>
<dbReference type="SFLD" id="SFLDG01129">
    <property type="entry name" value="C1.5:_HAD__Beta-PGM__Phosphata"/>
    <property type="match status" value="1"/>
</dbReference>
<dbReference type="SUPFAM" id="SSF56784">
    <property type="entry name" value="HAD-like"/>
    <property type="match status" value="1"/>
</dbReference>
<dbReference type="SFLD" id="SFLDS00003">
    <property type="entry name" value="Haloacid_Dehalogenase"/>
    <property type="match status" value="1"/>
</dbReference>
<dbReference type="NCBIfam" id="TIGR01549">
    <property type="entry name" value="HAD-SF-IA-v1"/>
    <property type="match status" value="1"/>
</dbReference>
<accession>A0ABR5VM54</accession>
<name>A0ABR5VM54_MARGR</name>
<dbReference type="Gene3D" id="3.40.50.1000">
    <property type="entry name" value="HAD superfamily/HAD-like"/>
    <property type="match status" value="1"/>
</dbReference>
<dbReference type="EMBL" id="LSYU01000001">
    <property type="protein sequence ID" value="KXX66391.1"/>
    <property type="molecule type" value="Genomic_DNA"/>
</dbReference>